<dbReference type="Gene3D" id="3.40.720.10">
    <property type="entry name" value="Alkaline Phosphatase, subunit A"/>
    <property type="match status" value="1"/>
</dbReference>
<proteinExistence type="predicted"/>
<dbReference type="KEGG" id="aau:AAur_0159"/>
<evidence type="ECO:0000256" key="1">
    <source>
        <dbReference type="SAM" id="MobiDB-lite"/>
    </source>
</evidence>
<name>A1R169_PAEAT</name>
<dbReference type="eggNOG" id="COG1524">
    <property type="taxonomic scope" value="Bacteria"/>
</dbReference>
<dbReference type="STRING" id="290340.AAur_0159"/>
<dbReference type="InterPro" id="IPR017850">
    <property type="entry name" value="Alkaline_phosphatase_core_sf"/>
</dbReference>
<organism evidence="2 3">
    <name type="scientific">Paenarthrobacter aurescens (strain TC1)</name>
    <dbReference type="NCBI Taxonomy" id="290340"/>
    <lineage>
        <taxon>Bacteria</taxon>
        <taxon>Bacillati</taxon>
        <taxon>Actinomycetota</taxon>
        <taxon>Actinomycetes</taxon>
        <taxon>Micrococcales</taxon>
        <taxon>Micrococcaceae</taxon>
        <taxon>Paenarthrobacter</taxon>
    </lineage>
</organism>
<dbReference type="EMBL" id="CP000474">
    <property type="protein sequence ID" value="ABM07324.1"/>
    <property type="molecule type" value="Genomic_DNA"/>
</dbReference>
<dbReference type="PANTHER" id="PTHR10151">
    <property type="entry name" value="ECTONUCLEOTIDE PYROPHOSPHATASE/PHOSPHODIESTERASE"/>
    <property type="match status" value="1"/>
</dbReference>
<feature type="region of interest" description="Disordered" evidence="1">
    <location>
        <begin position="298"/>
        <end position="322"/>
    </location>
</feature>
<evidence type="ECO:0000313" key="3">
    <source>
        <dbReference type="Proteomes" id="UP000000637"/>
    </source>
</evidence>
<reference evidence="2 3" key="1">
    <citation type="journal article" date="2006" name="PLoS Genet.">
        <title>Secrets of soil survival revealed by the genome sequence of Arthrobacter aurescens TC1.</title>
        <authorList>
            <person name="Mongodin E.F."/>
            <person name="Shapir N."/>
            <person name="Daugherty S.C."/>
            <person name="DeBoy R.T."/>
            <person name="Emerson J.B."/>
            <person name="Shvartzbeyn A."/>
            <person name="Radune D."/>
            <person name="Vamathevan J."/>
            <person name="Riggs F."/>
            <person name="Grinberg V."/>
            <person name="Khouri H."/>
            <person name="Wackett L.P."/>
            <person name="Nelson K.E."/>
            <person name="Sadowsky M.J."/>
        </authorList>
    </citation>
    <scope>NUCLEOTIDE SEQUENCE [LARGE SCALE GENOMIC DNA]</scope>
    <source>
        <strain evidence="2 3">TC1</strain>
    </source>
</reference>
<dbReference type="HOGENOM" id="CLU_068063_0_0_11"/>
<dbReference type="SUPFAM" id="SSF53649">
    <property type="entry name" value="Alkaline phosphatase-like"/>
    <property type="match status" value="1"/>
</dbReference>
<sequence length="322" mass="34469">MDGCPYELSSEPSTVVDVMNEPHVLVVGIDGVRFDSLGAAATPALDRIAREGFLTPVRVHEKNATISGPVWATVATGVYADRHRVTGNSHHPVELSAFQDFTEVLRAARPELQTMIAASWHPLATRTECGPLFSSRGWVPMPDPEEANDADSWVRADDAVAEYAARRLKTENLAISFVYFGEADVEAHNNGTGAGYISAIERCDSRLNALLEAIEARPNRHDEDWTIIVLTDHGHLDAGGHGGETDVERTAWMAASGTGLSSGSTAVNHADIFPHTLAIFGVAARGSDGVPFGARQEARHETLQGPRLNTAPASPHNAAGSR</sequence>
<dbReference type="Pfam" id="PF01663">
    <property type="entry name" value="Phosphodiest"/>
    <property type="match status" value="1"/>
</dbReference>
<evidence type="ECO:0000313" key="2">
    <source>
        <dbReference type="EMBL" id="ABM07324.1"/>
    </source>
</evidence>
<dbReference type="InterPro" id="IPR002591">
    <property type="entry name" value="Phosphodiest/P_Trfase"/>
</dbReference>
<keyword evidence="3" id="KW-1185">Reference proteome</keyword>
<accession>A1R169</accession>
<dbReference type="PANTHER" id="PTHR10151:SF120">
    <property type="entry name" value="BIS(5'-ADENOSYL)-TRIPHOSPHATASE"/>
    <property type="match status" value="1"/>
</dbReference>
<protein>
    <submittedName>
        <fullName evidence="2">Type I phosphodiesterase / nucleotide pyrophosphatase family protein</fullName>
    </submittedName>
</protein>
<gene>
    <name evidence="2" type="ordered locus">AAur_0159</name>
</gene>
<dbReference type="Proteomes" id="UP000000637">
    <property type="component" value="Chromosome"/>
</dbReference>
<dbReference type="AlphaFoldDB" id="A1R169"/>
<dbReference type="GO" id="GO:0016787">
    <property type="term" value="F:hydrolase activity"/>
    <property type="evidence" value="ECO:0007669"/>
    <property type="project" value="UniProtKB-ARBA"/>
</dbReference>